<evidence type="ECO:0000256" key="4">
    <source>
        <dbReference type="ARBA" id="ARBA00035175"/>
    </source>
</evidence>
<dbReference type="PROSITE" id="PS00831">
    <property type="entry name" value="RIBOSOMAL_L27"/>
    <property type="match status" value="1"/>
</dbReference>
<evidence type="ECO:0000256" key="1">
    <source>
        <dbReference type="ARBA" id="ARBA00010797"/>
    </source>
</evidence>
<evidence type="ECO:0000313" key="8">
    <source>
        <dbReference type="Proteomes" id="UP000179686"/>
    </source>
</evidence>
<dbReference type="PRINTS" id="PR00063">
    <property type="entry name" value="RIBOSOMALL27"/>
</dbReference>
<evidence type="ECO:0000313" key="7">
    <source>
        <dbReference type="EMBL" id="OGI72054.1"/>
    </source>
</evidence>
<comment type="similarity">
    <text evidence="1">Belongs to the bacterial ribosomal protein bL27 family.</text>
</comment>
<comment type="caution">
    <text evidence="7">The sequence shown here is derived from an EMBL/GenBank/DDBJ whole genome shotgun (WGS) entry which is preliminary data.</text>
</comment>
<dbReference type="Gene3D" id="2.40.50.100">
    <property type="match status" value="1"/>
</dbReference>
<dbReference type="SUPFAM" id="SSF110324">
    <property type="entry name" value="Ribosomal L27 protein-like"/>
    <property type="match status" value="1"/>
</dbReference>
<gene>
    <name evidence="7" type="ORF">A3J61_01615</name>
</gene>
<dbReference type="GO" id="GO:1990904">
    <property type="term" value="C:ribonucleoprotein complex"/>
    <property type="evidence" value="ECO:0007669"/>
    <property type="project" value="UniProtKB-KW"/>
</dbReference>
<keyword evidence="2 7" id="KW-0689">Ribosomal protein</keyword>
<organism evidence="7 8">
    <name type="scientific">Candidatus Nomurabacteria bacterium RIFCSPHIGHO2_02_FULL_38_15</name>
    <dbReference type="NCBI Taxonomy" id="1801752"/>
    <lineage>
        <taxon>Bacteria</taxon>
        <taxon>Candidatus Nomuraibacteriota</taxon>
    </lineage>
</organism>
<proteinExistence type="inferred from homology"/>
<dbReference type="GO" id="GO:0005840">
    <property type="term" value="C:ribosome"/>
    <property type="evidence" value="ECO:0007669"/>
    <property type="project" value="UniProtKB-KW"/>
</dbReference>
<keyword evidence="3" id="KW-0687">Ribonucleoprotein</keyword>
<name>A0A1F6VR28_9BACT</name>
<accession>A0A1F6VR28</accession>
<evidence type="ECO:0000256" key="2">
    <source>
        <dbReference type="ARBA" id="ARBA00022980"/>
    </source>
</evidence>
<dbReference type="PANTHER" id="PTHR15893">
    <property type="entry name" value="RIBOSOMAL PROTEIN L27"/>
    <property type="match status" value="1"/>
</dbReference>
<reference evidence="7 8" key="1">
    <citation type="journal article" date="2016" name="Nat. Commun.">
        <title>Thousands of microbial genomes shed light on interconnected biogeochemical processes in an aquifer system.</title>
        <authorList>
            <person name="Anantharaman K."/>
            <person name="Brown C.T."/>
            <person name="Hug L.A."/>
            <person name="Sharon I."/>
            <person name="Castelle C.J."/>
            <person name="Probst A.J."/>
            <person name="Thomas B.C."/>
            <person name="Singh A."/>
            <person name="Wilkins M.J."/>
            <person name="Karaoz U."/>
            <person name="Brodie E.L."/>
            <person name="Williams K.H."/>
            <person name="Hubbard S.S."/>
            <person name="Banfield J.F."/>
        </authorList>
    </citation>
    <scope>NUCLEOTIDE SEQUENCE [LARGE SCALE GENOMIC DNA]</scope>
</reference>
<feature type="region of interest" description="Disordered" evidence="6">
    <location>
        <begin position="1"/>
        <end position="21"/>
    </location>
</feature>
<dbReference type="Pfam" id="PF01016">
    <property type="entry name" value="Ribosomal_L27"/>
    <property type="match status" value="1"/>
</dbReference>
<evidence type="ECO:0000256" key="3">
    <source>
        <dbReference type="ARBA" id="ARBA00023274"/>
    </source>
</evidence>
<dbReference type="EMBL" id="MFUC01000013">
    <property type="protein sequence ID" value="OGI72054.1"/>
    <property type="molecule type" value="Genomic_DNA"/>
</dbReference>
<dbReference type="PANTHER" id="PTHR15893:SF0">
    <property type="entry name" value="LARGE RIBOSOMAL SUBUNIT PROTEIN BL27M"/>
    <property type="match status" value="1"/>
</dbReference>
<dbReference type="InterPro" id="IPR001684">
    <property type="entry name" value="Ribosomal_bL27"/>
</dbReference>
<protein>
    <recommendedName>
        <fullName evidence="4">Large ribosomal subunit protein bL27</fullName>
    </recommendedName>
    <alternativeName>
        <fullName evidence="5">50S ribosomal protein L27</fullName>
    </alternativeName>
</protein>
<evidence type="ECO:0000256" key="5">
    <source>
        <dbReference type="ARBA" id="ARBA00035477"/>
    </source>
</evidence>
<dbReference type="GO" id="GO:0003735">
    <property type="term" value="F:structural constituent of ribosome"/>
    <property type="evidence" value="ECO:0007669"/>
    <property type="project" value="InterPro"/>
</dbReference>
<dbReference type="AlphaFoldDB" id="A0A1F6VR28"/>
<dbReference type="Proteomes" id="UP000179686">
    <property type="component" value="Unassembled WGS sequence"/>
</dbReference>
<evidence type="ECO:0000256" key="6">
    <source>
        <dbReference type="SAM" id="MobiDB-lite"/>
    </source>
</evidence>
<dbReference type="STRING" id="1801752.A3J61_01615"/>
<dbReference type="InterPro" id="IPR018261">
    <property type="entry name" value="Ribosomal_bL27_CS"/>
</dbReference>
<sequence>MAHRKAGGSAKNLTDSNPKYLGTKLADGQKAKHGDIIIRQRGSKILAGANVSMGKDHTLFSLTSGIVKFGFKRKTHFDGSKVIKKMVNVVPLV</sequence>
<dbReference type="GO" id="GO:0006412">
    <property type="term" value="P:translation"/>
    <property type="evidence" value="ECO:0007669"/>
    <property type="project" value="InterPro"/>
</dbReference>
<dbReference type="NCBIfam" id="TIGR00062">
    <property type="entry name" value="L27"/>
    <property type="match status" value="1"/>
</dbReference>